<accession>A0AB34D258</accession>
<evidence type="ECO:0000259" key="2">
    <source>
        <dbReference type="SMART" id="SM00458"/>
    </source>
</evidence>
<proteinExistence type="predicted"/>
<evidence type="ECO:0000256" key="1">
    <source>
        <dbReference type="SAM" id="Coils"/>
    </source>
</evidence>
<comment type="caution">
    <text evidence="3">The sequence shown here is derived from an EMBL/GenBank/DDBJ whole genome shotgun (WGS) entry which is preliminary data.</text>
</comment>
<feature type="coiled-coil region" evidence="1">
    <location>
        <begin position="12"/>
        <end position="53"/>
    </location>
</feature>
<name>A0AB34D258_BACCE</name>
<dbReference type="SMART" id="SM00458">
    <property type="entry name" value="RICIN"/>
    <property type="match status" value="1"/>
</dbReference>
<dbReference type="CDD" id="cd23445">
    <property type="entry name" value="beta-trefoil_Ricin_HA17-like"/>
    <property type="match status" value="1"/>
</dbReference>
<dbReference type="InterPro" id="IPR000772">
    <property type="entry name" value="Ricin_B_lectin"/>
</dbReference>
<dbReference type="RefSeq" id="WP_151640172.1">
    <property type="nucleotide sequence ID" value="NZ_WBPB01000074.1"/>
</dbReference>
<protein>
    <submittedName>
        <fullName evidence="3">RICIN domain-containing protein</fullName>
    </submittedName>
</protein>
<dbReference type="InterPro" id="IPR035992">
    <property type="entry name" value="Ricin_B-like_lectins"/>
</dbReference>
<keyword evidence="1" id="KW-0175">Coiled coil</keyword>
<dbReference type="Proteomes" id="UP000477920">
    <property type="component" value="Unassembled WGS sequence"/>
</dbReference>
<evidence type="ECO:0000313" key="4">
    <source>
        <dbReference type="Proteomes" id="UP000477920"/>
    </source>
</evidence>
<dbReference type="AlphaFoldDB" id="A0AB34D258"/>
<dbReference type="InterPro" id="IPR053742">
    <property type="entry name" value="Fungal_ImmunoLectin_sf"/>
</dbReference>
<gene>
    <name evidence="3" type="ORF">F8158_28115</name>
</gene>
<dbReference type="SUPFAM" id="SSF50370">
    <property type="entry name" value="Ricin B-like lectins"/>
    <property type="match status" value="1"/>
</dbReference>
<reference evidence="3 4" key="1">
    <citation type="submission" date="2019-10" db="EMBL/GenBank/DDBJ databases">
        <title>Bacillus from the desert of Cuatro Cinegas, Coahuila.</title>
        <authorList>
            <person name="Olmedo-Alvarez G."/>
            <person name="Saldana S."/>
            <person name="Barcelo D."/>
        </authorList>
    </citation>
    <scope>NUCLEOTIDE SEQUENCE [LARGE SCALE GENOMIC DNA]</scope>
    <source>
        <strain evidence="3 4">CH101a_3T</strain>
    </source>
</reference>
<organism evidence="3 4">
    <name type="scientific">Bacillus cereus</name>
    <dbReference type="NCBI Taxonomy" id="1396"/>
    <lineage>
        <taxon>Bacteria</taxon>
        <taxon>Bacillati</taxon>
        <taxon>Bacillota</taxon>
        <taxon>Bacilli</taxon>
        <taxon>Bacillales</taxon>
        <taxon>Bacillaceae</taxon>
        <taxon>Bacillus</taxon>
        <taxon>Bacillus cereus group</taxon>
    </lineage>
</organism>
<evidence type="ECO:0000313" key="3">
    <source>
        <dbReference type="EMBL" id="KAB2491165.1"/>
    </source>
</evidence>
<feature type="domain" description="Ricin B lectin" evidence="2">
    <location>
        <begin position="213"/>
        <end position="360"/>
    </location>
</feature>
<dbReference type="Gene3D" id="2.60.40.1790">
    <property type="entry name" value="Fungal immunomodulatory protein Fve"/>
    <property type="match status" value="1"/>
</dbReference>
<dbReference type="Pfam" id="PF14200">
    <property type="entry name" value="RicinB_lectin_2"/>
    <property type="match status" value="1"/>
</dbReference>
<dbReference type="Gene3D" id="2.80.10.50">
    <property type="match status" value="1"/>
</dbReference>
<dbReference type="EMBL" id="WBPB01000074">
    <property type="protein sequence ID" value="KAB2491165.1"/>
    <property type="molecule type" value="Genomic_DNA"/>
</dbReference>
<sequence>MTGFDDLFYPDNKNRKRRAEQLLTQCEDYSKEIDIINQEIEDLLNSNDTVKNLLTDIKIDNFQYKIYDIIPDLLTLGPFIDAILGADKRSKLREAIRGLSKPRIELKYRKQTLEYNKQILDAIVIEINRIQEKAKRNKWSNIKLTSELEDAVDSAIEIALATNIKNTRSAVLEDLKRKDKDTNAWTNEDPNGEELDYFVKELNAADQNYSFLNGEYKIVSVLDNNKALDVKDGQLNSYELSTNVQLWSWNNSNGQKWEFSFDFKHQAYKIKNKLNENAILAWNKGNDEKNVFVTKDMNKLEHFWMLQIDTHDYFILKNKADPSLSLYIDNRNTKNGTNVQLELLKNDNNAHLDAQKFLIISEMQETHIIDSWLKSYVDSDKKEHYHGLYFKKIDPSILAEIMSYELKVNGNYLGNASSERYNPSEDGRVKLNFFEYNGYGINHPVKGDRIKIWAVKKDHSTIKVIDTIIGN</sequence>